<dbReference type="AlphaFoldDB" id="A0A6A6XK97"/>
<dbReference type="GO" id="GO:0005869">
    <property type="term" value="C:dynactin complex"/>
    <property type="evidence" value="ECO:0007669"/>
    <property type="project" value="InterPro"/>
</dbReference>
<name>A0A6A6XK97_9PLEO</name>
<dbReference type="GO" id="GO:0070840">
    <property type="term" value="F:dynein complex binding"/>
    <property type="evidence" value="ECO:0007669"/>
    <property type="project" value="TreeGrafter"/>
</dbReference>
<dbReference type="InterPro" id="IPR011004">
    <property type="entry name" value="Trimer_LpxA-like_sf"/>
</dbReference>
<evidence type="ECO:0000256" key="6">
    <source>
        <dbReference type="ARBA" id="ARBA00034687"/>
    </source>
</evidence>
<evidence type="ECO:0000256" key="5">
    <source>
        <dbReference type="ARBA" id="ARBA00023212"/>
    </source>
</evidence>
<protein>
    <recommendedName>
        <fullName evidence="3">Dynactin subunit 6</fullName>
    </recommendedName>
</protein>
<dbReference type="SUPFAM" id="SSF51161">
    <property type="entry name" value="Trimeric LpxA-like enzymes"/>
    <property type="match status" value="1"/>
</dbReference>
<evidence type="ECO:0000256" key="1">
    <source>
        <dbReference type="ARBA" id="ARBA00004245"/>
    </source>
</evidence>
<reference evidence="8" key="1">
    <citation type="journal article" date="2020" name="Stud. Mycol.">
        <title>101 Dothideomycetes genomes: a test case for predicting lifestyles and emergence of pathogens.</title>
        <authorList>
            <person name="Haridas S."/>
            <person name="Albert R."/>
            <person name="Binder M."/>
            <person name="Bloem J."/>
            <person name="Labutti K."/>
            <person name="Salamov A."/>
            <person name="Andreopoulos B."/>
            <person name="Baker S."/>
            <person name="Barry K."/>
            <person name="Bills G."/>
            <person name="Bluhm B."/>
            <person name="Cannon C."/>
            <person name="Castanera R."/>
            <person name="Culley D."/>
            <person name="Daum C."/>
            <person name="Ezra D."/>
            <person name="Gonzalez J."/>
            <person name="Henrissat B."/>
            <person name="Kuo A."/>
            <person name="Liang C."/>
            <person name="Lipzen A."/>
            <person name="Lutzoni F."/>
            <person name="Magnuson J."/>
            <person name="Mondo S."/>
            <person name="Nolan M."/>
            <person name="Ohm R."/>
            <person name="Pangilinan J."/>
            <person name="Park H.-J."/>
            <person name="Ramirez L."/>
            <person name="Alfaro M."/>
            <person name="Sun H."/>
            <person name="Tritt A."/>
            <person name="Yoshinaga Y."/>
            <person name="Zwiers L.-H."/>
            <person name="Turgeon B."/>
            <person name="Goodwin S."/>
            <person name="Spatafora J."/>
            <person name="Crous P."/>
            <person name="Grigoriev I."/>
        </authorList>
    </citation>
    <scope>NUCLEOTIDE SEQUENCE</scope>
    <source>
        <strain evidence="8">CBS 109.77</strain>
    </source>
</reference>
<dbReference type="GO" id="GO:0007052">
    <property type="term" value="P:mitotic spindle organization"/>
    <property type="evidence" value="ECO:0007669"/>
    <property type="project" value="TreeGrafter"/>
</dbReference>
<feature type="region of interest" description="Disordered" evidence="7">
    <location>
        <begin position="1"/>
        <end position="23"/>
    </location>
</feature>
<dbReference type="EMBL" id="MU001818">
    <property type="protein sequence ID" value="KAF2796966.1"/>
    <property type="molecule type" value="Genomic_DNA"/>
</dbReference>
<evidence type="ECO:0000256" key="3">
    <source>
        <dbReference type="ARBA" id="ARBA00016573"/>
    </source>
</evidence>
<dbReference type="Proteomes" id="UP000799757">
    <property type="component" value="Unassembled WGS sequence"/>
</dbReference>
<gene>
    <name evidence="8" type="ORF">K505DRAFT_372836</name>
</gene>
<keyword evidence="4" id="KW-0963">Cytoplasm</keyword>
<evidence type="ECO:0000256" key="4">
    <source>
        <dbReference type="ARBA" id="ARBA00022490"/>
    </source>
</evidence>
<dbReference type="PANTHER" id="PTHR13072">
    <property type="entry name" value="DYNACTIN 6"/>
    <property type="match status" value="1"/>
</dbReference>
<dbReference type="PANTHER" id="PTHR13072:SF0">
    <property type="entry name" value="DYNACTIN SUBUNIT 6"/>
    <property type="match status" value="1"/>
</dbReference>
<dbReference type="InterPro" id="IPR027777">
    <property type="entry name" value="DCTN6"/>
</dbReference>
<evidence type="ECO:0000313" key="8">
    <source>
        <dbReference type="EMBL" id="KAF2796966.1"/>
    </source>
</evidence>
<sequence length="222" mass="23422">MSAQPATPRAAPADRRTSTIQKRSSLLPRPASIVLDDTVLIAQHAQLTGSFPITAGPNTVLHPHSKISSALAPVVLGEGTIVYERAKVGVGSGAGDGRIESQEGGVGGGRGEGTVLGRYVVVETNAIVEAAEVGEGSVVEVGALVGRGCVVGKFCTITASTVLFPNTRIPDYTVVFAGSEHRIDKTMRDRDEARMLKIGMHRKQLEMFKKLVPNNAAKWRVG</sequence>
<evidence type="ECO:0000256" key="7">
    <source>
        <dbReference type="SAM" id="MobiDB-lite"/>
    </source>
</evidence>
<dbReference type="OrthoDB" id="2355at2759"/>
<organism evidence="8 9">
    <name type="scientific">Melanomma pulvis-pyrius CBS 109.77</name>
    <dbReference type="NCBI Taxonomy" id="1314802"/>
    <lineage>
        <taxon>Eukaryota</taxon>
        <taxon>Fungi</taxon>
        <taxon>Dikarya</taxon>
        <taxon>Ascomycota</taxon>
        <taxon>Pezizomycotina</taxon>
        <taxon>Dothideomycetes</taxon>
        <taxon>Pleosporomycetidae</taxon>
        <taxon>Pleosporales</taxon>
        <taxon>Melanommataceae</taxon>
        <taxon>Melanomma</taxon>
    </lineage>
</organism>
<dbReference type="Gene3D" id="2.160.10.10">
    <property type="entry name" value="Hexapeptide repeat proteins"/>
    <property type="match status" value="1"/>
</dbReference>
<comment type="function">
    <text evidence="6">Part of the dynactin complex that activates the molecular motor dynein for ultra-processive transport along microtubules.</text>
</comment>
<keyword evidence="9" id="KW-1185">Reference proteome</keyword>
<feature type="compositionally biased region" description="Low complexity" evidence="7">
    <location>
        <begin position="1"/>
        <end position="11"/>
    </location>
</feature>
<comment type="subcellular location">
    <subcellularLocation>
        <location evidence="1">Cytoplasm</location>
        <location evidence="1">Cytoskeleton</location>
    </subcellularLocation>
</comment>
<evidence type="ECO:0000313" key="9">
    <source>
        <dbReference type="Proteomes" id="UP000799757"/>
    </source>
</evidence>
<comment type="similarity">
    <text evidence="2">Belongs to the dynactin subunits 5/6 family. Dynactin subunit 6 subfamily.</text>
</comment>
<accession>A0A6A6XK97</accession>
<keyword evidence="5" id="KW-0206">Cytoskeleton</keyword>
<proteinExistence type="inferred from homology"/>
<evidence type="ECO:0000256" key="2">
    <source>
        <dbReference type="ARBA" id="ARBA00007719"/>
    </source>
</evidence>